<dbReference type="RefSeq" id="WP_378124691.1">
    <property type="nucleotide sequence ID" value="NZ_JBHSEK010000011.1"/>
</dbReference>
<feature type="transmembrane region" description="Helical" evidence="1">
    <location>
        <begin position="21"/>
        <end position="38"/>
    </location>
</feature>
<keyword evidence="1" id="KW-0472">Membrane</keyword>
<comment type="caution">
    <text evidence="3">The sequence shown here is derived from an EMBL/GenBank/DDBJ whole genome shotgun (WGS) entry which is preliminary data.</text>
</comment>
<dbReference type="InterPro" id="IPR050640">
    <property type="entry name" value="Bact_2-comp_sensor_kinase"/>
</dbReference>
<dbReference type="InterPro" id="IPR010559">
    <property type="entry name" value="Sig_transdc_His_kin_internal"/>
</dbReference>
<dbReference type="EMBL" id="JBHSEK010000011">
    <property type="protein sequence ID" value="MFC4491117.1"/>
    <property type="molecule type" value="Genomic_DNA"/>
</dbReference>
<accession>A0ABV8ZVB9</accession>
<organism evidence="3 4">
    <name type="scientific">Chromobacterium aquaticum</name>
    <dbReference type="NCBI Taxonomy" id="467180"/>
    <lineage>
        <taxon>Bacteria</taxon>
        <taxon>Pseudomonadati</taxon>
        <taxon>Pseudomonadota</taxon>
        <taxon>Betaproteobacteria</taxon>
        <taxon>Neisseriales</taxon>
        <taxon>Chromobacteriaceae</taxon>
        <taxon>Chromobacterium</taxon>
    </lineage>
</organism>
<keyword evidence="3" id="KW-0808">Transferase</keyword>
<gene>
    <name evidence="3" type="ORF">ACFO0R_16015</name>
</gene>
<dbReference type="EC" id="2.7.13.3" evidence="3"/>
<feature type="domain" description="Signal transduction histidine kinase internal region" evidence="2">
    <location>
        <begin position="135"/>
        <end position="213"/>
    </location>
</feature>
<reference evidence="4" key="1">
    <citation type="journal article" date="2019" name="Int. J. Syst. Evol. Microbiol.">
        <title>The Global Catalogue of Microorganisms (GCM) 10K type strain sequencing project: providing services to taxonomists for standard genome sequencing and annotation.</title>
        <authorList>
            <consortium name="The Broad Institute Genomics Platform"/>
            <consortium name="The Broad Institute Genome Sequencing Center for Infectious Disease"/>
            <person name="Wu L."/>
            <person name="Ma J."/>
        </authorList>
    </citation>
    <scope>NUCLEOTIDE SEQUENCE [LARGE SCALE GENOMIC DNA]</scope>
    <source>
        <strain evidence="4">CGMCC 4.7608</strain>
    </source>
</reference>
<dbReference type="Gene3D" id="3.30.565.10">
    <property type="entry name" value="Histidine kinase-like ATPase, C-terminal domain"/>
    <property type="match status" value="1"/>
</dbReference>
<sequence length="330" mass="35984">MPPPPPSNLPDYRNLGVQLRALLLLGLFLLGGLLLDGGGEPPAWRLLRLASQQVPGALFSLGLLALLGPRLHRRRRTVLATAGVCLLSFALCGRLLSPLEPMPWGQVLLAGAVGGLMQHYLNLRARALSPALSEARLIALQARIRPHFLFNSLNAAIALISPQPDKAEMVLENLADLFRAQLADPARQSTLGREIELASMYLAIEAVRLGARLQVSWDVQAPLDAALPPLILQPLAENAVFHGIERLPDGGEIRIQARRHEQQLELTISNPVNPEPAAATPGHHMALDNLAERLELYFDAEASLNARLDGERFVTRIRLPYRPAPAQRPG</sequence>
<evidence type="ECO:0000313" key="4">
    <source>
        <dbReference type="Proteomes" id="UP001595999"/>
    </source>
</evidence>
<keyword evidence="1" id="KW-1133">Transmembrane helix</keyword>
<dbReference type="Proteomes" id="UP001595999">
    <property type="component" value="Unassembled WGS sequence"/>
</dbReference>
<keyword evidence="1" id="KW-0812">Transmembrane</keyword>
<protein>
    <submittedName>
        <fullName evidence="3">Sensor histidine kinase</fullName>
        <ecNumber evidence="3">2.7.13.3</ecNumber>
    </submittedName>
</protein>
<keyword evidence="3" id="KW-0418">Kinase</keyword>
<dbReference type="SUPFAM" id="SSF55874">
    <property type="entry name" value="ATPase domain of HSP90 chaperone/DNA topoisomerase II/histidine kinase"/>
    <property type="match status" value="1"/>
</dbReference>
<dbReference type="GO" id="GO:0004673">
    <property type="term" value="F:protein histidine kinase activity"/>
    <property type="evidence" value="ECO:0007669"/>
    <property type="project" value="UniProtKB-EC"/>
</dbReference>
<dbReference type="InterPro" id="IPR036890">
    <property type="entry name" value="HATPase_C_sf"/>
</dbReference>
<dbReference type="PANTHER" id="PTHR34220:SF7">
    <property type="entry name" value="SENSOR HISTIDINE KINASE YPDA"/>
    <property type="match status" value="1"/>
</dbReference>
<proteinExistence type="predicted"/>
<evidence type="ECO:0000313" key="3">
    <source>
        <dbReference type="EMBL" id="MFC4491117.1"/>
    </source>
</evidence>
<keyword evidence="4" id="KW-1185">Reference proteome</keyword>
<dbReference type="PANTHER" id="PTHR34220">
    <property type="entry name" value="SENSOR HISTIDINE KINASE YPDA"/>
    <property type="match status" value="1"/>
</dbReference>
<feature type="transmembrane region" description="Helical" evidence="1">
    <location>
        <begin position="79"/>
        <end position="97"/>
    </location>
</feature>
<dbReference type="Pfam" id="PF06580">
    <property type="entry name" value="His_kinase"/>
    <property type="match status" value="1"/>
</dbReference>
<evidence type="ECO:0000259" key="2">
    <source>
        <dbReference type="Pfam" id="PF06580"/>
    </source>
</evidence>
<evidence type="ECO:0000256" key="1">
    <source>
        <dbReference type="SAM" id="Phobius"/>
    </source>
</evidence>
<feature type="transmembrane region" description="Helical" evidence="1">
    <location>
        <begin position="50"/>
        <end position="67"/>
    </location>
</feature>
<name>A0ABV8ZVB9_9NEIS</name>